<name>A0A166EPT1_9AGAM</name>
<dbReference type="SUPFAM" id="SSF56112">
    <property type="entry name" value="Protein kinase-like (PK-like)"/>
    <property type="match status" value="1"/>
</dbReference>
<feature type="binding site" evidence="5">
    <location>
        <position position="51"/>
    </location>
    <ligand>
        <name>ATP</name>
        <dbReference type="ChEBI" id="CHEBI:30616"/>
    </ligand>
</feature>
<keyword evidence="4 5" id="KW-0067">ATP-binding</keyword>
<dbReference type="InterPro" id="IPR051681">
    <property type="entry name" value="Ser/Thr_Kinases-Pseudokinases"/>
</dbReference>
<dbReference type="STRING" id="1314776.A0A166EPT1"/>
<dbReference type="PANTHER" id="PTHR44329:SF288">
    <property type="entry name" value="MITOGEN-ACTIVATED PROTEIN KINASE KINASE KINASE 20"/>
    <property type="match status" value="1"/>
</dbReference>
<evidence type="ECO:0000256" key="3">
    <source>
        <dbReference type="ARBA" id="ARBA00022777"/>
    </source>
</evidence>
<proteinExistence type="inferred from homology"/>
<keyword evidence="1" id="KW-0808">Transferase</keyword>
<comment type="similarity">
    <text evidence="6">Belongs to the protein kinase superfamily.</text>
</comment>
<evidence type="ECO:0000259" key="7">
    <source>
        <dbReference type="PROSITE" id="PS50011"/>
    </source>
</evidence>
<gene>
    <name evidence="8" type="ORF">SISSUDRAFT_1118747</name>
</gene>
<evidence type="ECO:0000313" key="8">
    <source>
        <dbReference type="EMBL" id="KZT39810.1"/>
    </source>
</evidence>
<dbReference type="InterPro" id="IPR017441">
    <property type="entry name" value="Protein_kinase_ATP_BS"/>
</dbReference>
<keyword evidence="9" id="KW-1185">Reference proteome</keyword>
<dbReference type="InterPro" id="IPR008271">
    <property type="entry name" value="Ser/Thr_kinase_AS"/>
</dbReference>
<dbReference type="AlphaFoldDB" id="A0A166EPT1"/>
<dbReference type="PROSITE" id="PS00107">
    <property type="entry name" value="PROTEIN_KINASE_ATP"/>
    <property type="match status" value="1"/>
</dbReference>
<dbReference type="Gene3D" id="1.10.510.10">
    <property type="entry name" value="Transferase(Phosphotransferase) domain 1"/>
    <property type="match status" value="1"/>
</dbReference>
<keyword evidence="6" id="KW-0723">Serine/threonine-protein kinase</keyword>
<dbReference type="EMBL" id="KV428041">
    <property type="protein sequence ID" value="KZT39810.1"/>
    <property type="molecule type" value="Genomic_DNA"/>
</dbReference>
<dbReference type="SMART" id="SM00220">
    <property type="entry name" value="S_TKc"/>
    <property type="match status" value="1"/>
</dbReference>
<dbReference type="InterPro" id="IPR000719">
    <property type="entry name" value="Prot_kinase_dom"/>
</dbReference>
<sequence>MPARTCDSHPHAFEDLTDRITFNPDTATFIGSGGSSDIYKTTFNGKDVAIKVFRDILVRREEKRRLLARRINAETKAWSIMKHKNILPFLGVFFFRGGHGLAGSSITMFSLVSPWMKNGTVTEYLRHQSTKNRPQVRIELLIDIANGLSYLHSHGIVHGDIKGCNILVSDDGAALLADFGLAKRTEANSTSINDADTSTNNGPRGTIRWMAPELACAESASNPTRESDIWSFGCVVLELIASVLPYEKRRNPFNVIHAMMHHEPPAKCEKSKPDENALGIASGIPISFHKYPTLWALCQSCWNFDPAIRPNCKVILENLHEAAEFTNSLLRGLNTGAPLTDSVQLNGGQIGPSLPFDPYRPFQDFSFHFDPSTHPLFQGTASSTSPFEDFALSFDYSALFPGTEELSEAHDVRDFGSSPSVLSNDFDAFTFSPTSQPQARAVWAQ</sequence>
<dbReference type="PROSITE" id="PS00108">
    <property type="entry name" value="PROTEIN_KINASE_ST"/>
    <property type="match status" value="1"/>
</dbReference>
<dbReference type="Proteomes" id="UP000076798">
    <property type="component" value="Unassembled WGS sequence"/>
</dbReference>
<evidence type="ECO:0000256" key="2">
    <source>
        <dbReference type="ARBA" id="ARBA00022741"/>
    </source>
</evidence>
<dbReference type="Pfam" id="PF00069">
    <property type="entry name" value="Pkinase"/>
    <property type="match status" value="1"/>
</dbReference>
<evidence type="ECO:0000313" key="9">
    <source>
        <dbReference type="Proteomes" id="UP000076798"/>
    </source>
</evidence>
<evidence type="ECO:0000256" key="1">
    <source>
        <dbReference type="ARBA" id="ARBA00022679"/>
    </source>
</evidence>
<evidence type="ECO:0000256" key="6">
    <source>
        <dbReference type="RuleBase" id="RU000304"/>
    </source>
</evidence>
<dbReference type="InterPro" id="IPR011009">
    <property type="entry name" value="Kinase-like_dom_sf"/>
</dbReference>
<dbReference type="GO" id="GO:0004674">
    <property type="term" value="F:protein serine/threonine kinase activity"/>
    <property type="evidence" value="ECO:0007669"/>
    <property type="project" value="UniProtKB-KW"/>
</dbReference>
<dbReference type="GO" id="GO:0005524">
    <property type="term" value="F:ATP binding"/>
    <property type="evidence" value="ECO:0007669"/>
    <property type="project" value="UniProtKB-UniRule"/>
</dbReference>
<evidence type="ECO:0000256" key="5">
    <source>
        <dbReference type="PROSITE-ProRule" id="PRU10141"/>
    </source>
</evidence>
<dbReference type="PROSITE" id="PS50011">
    <property type="entry name" value="PROTEIN_KINASE_DOM"/>
    <property type="match status" value="1"/>
</dbReference>
<evidence type="ECO:0000256" key="4">
    <source>
        <dbReference type="ARBA" id="ARBA00022840"/>
    </source>
</evidence>
<reference evidence="8 9" key="1">
    <citation type="journal article" date="2016" name="Mol. Biol. Evol.">
        <title>Comparative Genomics of Early-Diverging Mushroom-Forming Fungi Provides Insights into the Origins of Lignocellulose Decay Capabilities.</title>
        <authorList>
            <person name="Nagy L.G."/>
            <person name="Riley R."/>
            <person name="Tritt A."/>
            <person name="Adam C."/>
            <person name="Daum C."/>
            <person name="Floudas D."/>
            <person name="Sun H."/>
            <person name="Yadav J.S."/>
            <person name="Pangilinan J."/>
            <person name="Larsson K.H."/>
            <person name="Matsuura K."/>
            <person name="Barry K."/>
            <person name="Labutti K."/>
            <person name="Kuo R."/>
            <person name="Ohm R.A."/>
            <person name="Bhattacharya S.S."/>
            <person name="Shirouzu T."/>
            <person name="Yoshinaga Y."/>
            <person name="Martin F.M."/>
            <person name="Grigoriev I.V."/>
            <person name="Hibbett D.S."/>
        </authorList>
    </citation>
    <scope>NUCLEOTIDE SEQUENCE [LARGE SCALE GENOMIC DNA]</scope>
    <source>
        <strain evidence="8 9">HHB10207 ss-3</strain>
    </source>
</reference>
<protein>
    <submittedName>
        <fullName evidence="8">Kinase-like protein</fullName>
    </submittedName>
</protein>
<organism evidence="8 9">
    <name type="scientific">Sistotremastrum suecicum HHB10207 ss-3</name>
    <dbReference type="NCBI Taxonomy" id="1314776"/>
    <lineage>
        <taxon>Eukaryota</taxon>
        <taxon>Fungi</taxon>
        <taxon>Dikarya</taxon>
        <taxon>Basidiomycota</taxon>
        <taxon>Agaricomycotina</taxon>
        <taxon>Agaricomycetes</taxon>
        <taxon>Sistotremastrales</taxon>
        <taxon>Sistotremastraceae</taxon>
        <taxon>Sistotremastrum</taxon>
    </lineage>
</organism>
<dbReference type="PANTHER" id="PTHR44329">
    <property type="entry name" value="SERINE/THREONINE-PROTEIN KINASE TNNI3K-RELATED"/>
    <property type="match status" value="1"/>
</dbReference>
<dbReference type="OrthoDB" id="4062651at2759"/>
<accession>A0A166EPT1</accession>
<keyword evidence="3 8" id="KW-0418">Kinase</keyword>
<feature type="domain" description="Protein kinase" evidence="7">
    <location>
        <begin position="24"/>
        <end position="323"/>
    </location>
</feature>
<keyword evidence="2 5" id="KW-0547">Nucleotide-binding</keyword>